<protein>
    <submittedName>
        <fullName evidence="1">Uncharacterized protein</fullName>
    </submittedName>
</protein>
<dbReference type="EMBL" id="CM044708">
    <property type="protein sequence ID" value="KAI5648787.1"/>
    <property type="molecule type" value="Genomic_DNA"/>
</dbReference>
<evidence type="ECO:0000313" key="1">
    <source>
        <dbReference type="EMBL" id="KAI5648787.1"/>
    </source>
</evidence>
<proteinExistence type="predicted"/>
<evidence type="ECO:0000313" key="2">
    <source>
        <dbReference type="Proteomes" id="UP001060085"/>
    </source>
</evidence>
<dbReference type="Proteomes" id="UP001060085">
    <property type="component" value="Linkage Group LG08"/>
</dbReference>
<gene>
    <name evidence="1" type="ORF">M9H77_34792</name>
</gene>
<comment type="caution">
    <text evidence="1">The sequence shown here is derived from an EMBL/GenBank/DDBJ whole genome shotgun (WGS) entry which is preliminary data.</text>
</comment>
<keyword evidence="2" id="KW-1185">Reference proteome</keyword>
<sequence length="316" mass="35910">MASSSMSMFSTSCPPSPLPTDEQFNLYHSIDRQLYKILIFNLGRDMAESMHVMAFWLWMEQQIIGGMTLVKKMLCLPHSLINDLADEAALCLKCVENEEVSHQELSLIPIFVGKNITLNSLYQQRVKVVRGITLMINQVCIRIFCDINKSFLKDVNKSSISFGGLNFHQAPTGEVTIKQVVKPKTLDVDDELDKIFGGKLNLKEYINVSPDDRTIFLTFSKGYPITEREIREFFTRKFGDFIEEVYMQEVPQGQQVLYARVVAKEEWMVDVVSEGGKTKFNINGKHVCARKFVNKRKMLTCAPAASSSTSPTVPRQ</sequence>
<organism evidence="1 2">
    <name type="scientific">Catharanthus roseus</name>
    <name type="common">Madagascar periwinkle</name>
    <name type="synonym">Vinca rosea</name>
    <dbReference type="NCBI Taxonomy" id="4058"/>
    <lineage>
        <taxon>Eukaryota</taxon>
        <taxon>Viridiplantae</taxon>
        <taxon>Streptophyta</taxon>
        <taxon>Embryophyta</taxon>
        <taxon>Tracheophyta</taxon>
        <taxon>Spermatophyta</taxon>
        <taxon>Magnoliopsida</taxon>
        <taxon>eudicotyledons</taxon>
        <taxon>Gunneridae</taxon>
        <taxon>Pentapetalae</taxon>
        <taxon>asterids</taxon>
        <taxon>lamiids</taxon>
        <taxon>Gentianales</taxon>
        <taxon>Apocynaceae</taxon>
        <taxon>Rauvolfioideae</taxon>
        <taxon>Vinceae</taxon>
        <taxon>Catharanthinae</taxon>
        <taxon>Catharanthus</taxon>
    </lineage>
</organism>
<name>A0ACB9ZM68_CATRO</name>
<accession>A0ACB9ZM68</accession>
<reference evidence="2" key="1">
    <citation type="journal article" date="2023" name="Nat. Plants">
        <title>Single-cell RNA sequencing provides a high-resolution roadmap for understanding the multicellular compartmentation of specialized metabolism.</title>
        <authorList>
            <person name="Sun S."/>
            <person name="Shen X."/>
            <person name="Li Y."/>
            <person name="Li Y."/>
            <person name="Wang S."/>
            <person name="Li R."/>
            <person name="Zhang H."/>
            <person name="Shen G."/>
            <person name="Guo B."/>
            <person name="Wei J."/>
            <person name="Xu J."/>
            <person name="St-Pierre B."/>
            <person name="Chen S."/>
            <person name="Sun C."/>
        </authorList>
    </citation>
    <scope>NUCLEOTIDE SEQUENCE [LARGE SCALE GENOMIC DNA]</scope>
</reference>